<comment type="caution">
    <text evidence="7">The sequence shown here is derived from an EMBL/GenBank/DDBJ whole genome shotgun (WGS) entry which is preliminary data.</text>
</comment>
<dbReference type="EMBL" id="CABQ01000187">
    <property type="protein sequence ID" value="CBI08155.1"/>
    <property type="molecule type" value="Genomic_DNA"/>
</dbReference>
<dbReference type="SMART" id="SM00732">
    <property type="entry name" value="YqgFc"/>
    <property type="match status" value="1"/>
</dbReference>
<protein>
    <submittedName>
        <fullName evidence="7">Putative Holliday junction resolvase (Modular protein)</fullName>
        <ecNumber evidence="7">3.1.-.-</ecNumber>
    </submittedName>
</protein>
<dbReference type="PANTHER" id="PTHR33317:SF4">
    <property type="entry name" value="POLYNUCLEOTIDYL TRANSFERASE, RIBONUCLEASE H-LIKE SUPERFAMILY PROTEIN"/>
    <property type="match status" value="1"/>
</dbReference>
<dbReference type="AlphaFoldDB" id="E6QLN4"/>
<sequence length="184" mass="19876">MADRANNFSEQNPELDRELEPEQSSAARFLGLDVGNKRIGVAVSDPLGLTAQPVLTLNRKPNPRDDMRSLARLARRFGCVGLVVGLPMHLSGEISTQAAKIQRFAEQLATLAGLPLTLWDERLTTRAAHEILYAAGKDRKQHKTLVDQVAATLILQSFLDANPAQSTAPPPSPTDPNPSSGPIP</sequence>
<feature type="compositionally biased region" description="Pro residues" evidence="5">
    <location>
        <begin position="168"/>
        <end position="184"/>
    </location>
</feature>
<evidence type="ECO:0000256" key="2">
    <source>
        <dbReference type="ARBA" id="ARBA00022517"/>
    </source>
</evidence>
<feature type="region of interest" description="Disordered" evidence="5">
    <location>
        <begin position="162"/>
        <end position="184"/>
    </location>
</feature>
<keyword evidence="2" id="KW-0690">Ribosome biogenesis</keyword>
<dbReference type="InterPro" id="IPR012337">
    <property type="entry name" value="RNaseH-like_sf"/>
</dbReference>
<evidence type="ECO:0000313" key="7">
    <source>
        <dbReference type="EMBL" id="CBI08155.1"/>
    </source>
</evidence>
<dbReference type="GO" id="GO:0004518">
    <property type="term" value="F:nuclease activity"/>
    <property type="evidence" value="ECO:0007669"/>
    <property type="project" value="UniProtKB-KW"/>
</dbReference>
<dbReference type="GO" id="GO:0000967">
    <property type="term" value="P:rRNA 5'-end processing"/>
    <property type="evidence" value="ECO:0007669"/>
    <property type="project" value="TreeGrafter"/>
</dbReference>
<name>E6QLN4_9ZZZZ</name>
<reference evidence="7" key="1">
    <citation type="submission" date="2009-10" db="EMBL/GenBank/DDBJ databases">
        <title>Diversity of trophic interactions inside an arsenic-rich microbial ecosystem.</title>
        <authorList>
            <person name="Bertin P.N."/>
            <person name="Heinrich-Salmeron A."/>
            <person name="Pelletier E."/>
            <person name="Goulhen-Chollet F."/>
            <person name="Arsene-Ploetze F."/>
            <person name="Gallien S."/>
            <person name="Calteau A."/>
            <person name="Vallenet D."/>
            <person name="Casiot C."/>
            <person name="Chane-Woon-Ming B."/>
            <person name="Giloteaux L."/>
            <person name="Barakat M."/>
            <person name="Bonnefoy V."/>
            <person name="Bruneel O."/>
            <person name="Chandler M."/>
            <person name="Cleiss J."/>
            <person name="Duran R."/>
            <person name="Elbaz-Poulichet F."/>
            <person name="Fonknechten N."/>
            <person name="Lauga B."/>
            <person name="Mornico D."/>
            <person name="Ortet P."/>
            <person name="Schaeffer C."/>
            <person name="Siguier P."/>
            <person name="Alexander Thil Smith A."/>
            <person name="Van Dorsselaer A."/>
            <person name="Weissenbach J."/>
            <person name="Medigue C."/>
            <person name="Le Paslier D."/>
        </authorList>
    </citation>
    <scope>NUCLEOTIDE SEQUENCE</scope>
</reference>
<evidence type="ECO:0000256" key="3">
    <source>
        <dbReference type="ARBA" id="ARBA00022722"/>
    </source>
</evidence>
<dbReference type="Gene3D" id="3.30.420.140">
    <property type="entry name" value="YqgF/RNase H-like domain"/>
    <property type="match status" value="1"/>
</dbReference>
<feature type="compositionally biased region" description="Polar residues" evidence="5">
    <location>
        <begin position="1"/>
        <end position="12"/>
    </location>
</feature>
<dbReference type="InterPro" id="IPR037027">
    <property type="entry name" value="YqgF/RNaseH-like_dom_sf"/>
</dbReference>
<evidence type="ECO:0000256" key="5">
    <source>
        <dbReference type="SAM" id="MobiDB-lite"/>
    </source>
</evidence>
<dbReference type="PANTHER" id="PTHR33317">
    <property type="entry name" value="POLYNUCLEOTIDYL TRANSFERASE, RIBONUCLEASE H-LIKE SUPERFAMILY PROTEIN"/>
    <property type="match status" value="1"/>
</dbReference>
<accession>E6QLN4</accession>
<dbReference type="InterPro" id="IPR005227">
    <property type="entry name" value="YqgF"/>
</dbReference>
<keyword evidence="4 7" id="KW-0378">Hydrolase</keyword>
<dbReference type="NCBIfam" id="TIGR00250">
    <property type="entry name" value="RNAse_H_YqgF"/>
    <property type="match status" value="1"/>
</dbReference>
<evidence type="ECO:0000259" key="6">
    <source>
        <dbReference type="SMART" id="SM00732"/>
    </source>
</evidence>
<organism evidence="7">
    <name type="scientific">mine drainage metagenome</name>
    <dbReference type="NCBI Taxonomy" id="410659"/>
    <lineage>
        <taxon>unclassified sequences</taxon>
        <taxon>metagenomes</taxon>
        <taxon>ecological metagenomes</taxon>
    </lineage>
</organism>
<feature type="region of interest" description="Disordered" evidence="5">
    <location>
        <begin position="1"/>
        <end position="22"/>
    </location>
</feature>
<dbReference type="GO" id="GO:0016787">
    <property type="term" value="F:hydrolase activity"/>
    <property type="evidence" value="ECO:0007669"/>
    <property type="project" value="UniProtKB-KW"/>
</dbReference>
<dbReference type="InterPro" id="IPR006641">
    <property type="entry name" value="YqgF/RNaseH-like_dom"/>
</dbReference>
<keyword evidence="3" id="KW-0540">Nuclease</keyword>
<dbReference type="HAMAP" id="MF_00651">
    <property type="entry name" value="Nuclease_YqgF"/>
    <property type="match status" value="1"/>
</dbReference>
<dbReference type="EC" id="3.1.-.-" evidence="7"/>
<gene>
    <name evidence="7" type="ORF">CARN6_1591</name>
</gene>
<evidence type="ECO:0000256" key="4">
    <source>
        <dbReference type="ARBA" id="ARBA00022801"/>
    </source>
</evidence>
<dbReference type="SUPFAM" id="SSF53098">
    <property type="entry name" value="Ribonuclease H-like"/>
    <property type="match status" value="1"/>
</dbReference>
<proteinExistence type="inferred from homology"/>
<keyword evidence="1" id="KW-0963">Cytoplasm</keyword>
<evidence type="ECO:0000256" key="1">
    <source>
        <dbReference type="ARBA" id="ARBA00022490"/>
    </source>
</evidence>
<feature type="domain" description="YqgF/RNase H-like" evidence="6">
    <location>
        <begin position="27"/>
        <end position="128"/>
    </location>
</feature>
<dbReference type="Pfam" id="PF03652">
    <property type="entry name" value="RuvX"/>
    <property type="match status" value="1"/>
</dbReference>
<dbReference type="CDD" id="cd16964">
    <property type="entry name" value="YqgF"/>
    <property type="match status" value="1"/>
</dbReference>
<dbReference type="GO" id="GO:0005829">
    <property type="term" value="C:cytosol"/>
    <property type="evidence" value="ECO:0007669"/>
    <property type="project" value="TreeGrafter"/>
</dbReference>